<keyword evidence="2" id="KW-1185">Reference proteome</keyword>
<dbReference type="EMBL" id="SJPS01000001">
    <property type="protein sequence ID" value="TWU29470.1"/>
    <property type="molecule type" value="Genomic_DNA"/>
</dbReference>
<proteinExistence type="predicted"/>
<organism evidence="1 2">
    <name type="scientific">Bythopirellula polymerisocia</name>
    <dbReference type="NCBI Taxonomy" id="2528003"/>
    <lineage>
        <taxon>Bacteria</taxon>
        <taxon>Pseudomonadati</taxon>
        <taxon>Planctomycetota</taxon>
        <taxon>Planctomycetia</taxon>
        <taxon>Pirellulales</taxon>
        <taxon>Lacipirellulaceae</taxon>
        <taxon>Bythopirellula</taxon>
    </lineage>
</organism>
<gene>
    <name evidence="1" type="ORF">Pla144_02480</name>
</gene>
<evidence type="ECO:0000313" key="1">
    <source>
        <dbReference type="EMBL" id="TWU29470.1"/>
    </source>
</evidence>
<accession>A0A5C6CY26</accession>
<protein>
    <submittedName>
        <fullName evidence="1">Uncharacterized protein</fullName>
    </submittedName>
</protein>
<name>A0A5C6CY26_9BACT</name>
<sequence>MPHNPSIRPVAFVRCPKLFDGFAGSHDPDNLINA</sequence>
<dbReference type="Proteomes" id="UP000318437">
    <property type="component" value="Unassembled WGS sequence"/>
</dbReference>
<dbReference type="AlphaFoldDB" id="A0A5C6CY26"/>
<comment type="caution">
    <text evidence="1">The sequence shown here is derived from an EMBL/GenBank/DDBJ whole genome shotgun (WGS) entry which is preliminary data.</text>
</comment>
<evidence type="ECO:0000313" key="2">
    <source>
        <dbReference type="Proteomes" id="UP000318437"/>
    </source>
</evidence>
<reference evidence="1 2" key="1">
    <citation type="submission" date="2019-02" db="EMBL/GenBank/DDBJ databases">
        <title>Deep-cultivation of Planctomycetes and their phenomic and genomic characterization uncovers novel biology.</title>
        <authorList>
            <person name="Wiegand S."/>
            <person name="Jogler M."/>
            <person name="Boedeker C."/>
            <person name="Pinto D."/>
            <person name="Vollmers J."/>
            <person name="Rivas-Marin E."/>
            <person name="Kohn T."/>
            <person name="Peeters S.H."/>
            <person name="Heuer A."/>
            <person name="Rast P."/>
            <person name="Oberbeckmann S."/>
            <person name="Bunk B."/>
            <person name="Jeske O."/>
            <person name="Meyerdierks A."/>
            <person name="Storesund J.E."/>
            <person name="Kallscheuer N."/>
            <person name="Luecker S."/>
            <person name="Lage O.M."/>
            <person name="Pohl T."/>
            <person name="Merkel B.J."/>
            <person name="Hornburger P."/>
            <person name="Mueller R.-W."/>
            <person name="Bruemmer F."/>
            <person name="Labrenz M."/>
            <person name="Spormann A.M."/>
            <person name="Op Den Camp H."/>
            <person name="Overmann J."/>
            <person name="Amann R."/>
            <person name="Jetten M.S.M."/>
            <person name="Mascher T."/>
            <person name="Medema M.H."/>
            <person name="Devos D.P."/>
            <person name="Kaster A.-K."/>
            <person name="Ovreas L."/>
            <person name="Rohde M."/>
            <person name="Galperin M.Y."/>
            <person name="Jogler C."/>
        </authorList>
    </citation>
    <scope>NUCLEOTIDE SEQUENCE [LARGE SCALE GENOMIC DNA]</scope>
    <source>
        <strain evidence="1 2">Pla144</strain>
    </source>
</reference>